<evidence type="ECO:0000313" key="1">
    <source>
        <dbReference type="EMBL" id="AFZ49820.1"/>
    </source>
</evidence>
<dbReference type="RefSeq" id="WP_015228829.1">
    <property type="nucleotide sequence ID" value="NC_019780.1"/>
</dbReference>
<dbReference type="KEGG" id="dsl:Dacsa_1117"/>
<dbReference type="PANTHER" id="PTHR47200:SF2">
    <property type="entry name" value="THYLAKOID LUMENAL 15 KDA PROTEIN 1, CHLOROPLASTIC"/>
    <property type="match status" value="1"/>
</dbReference>
<organism evidence="1 2">
    <name type="scientific">Dactylococcopsis salina (strain PCC 8305)</name>
    <name type="common">Myxobactron salinum</name>
    <dbReference type="NCBI Taxonomy" id="13035"/>
    <lineage>
        <taxon>Bacteria</taxon>
        <taxon>Bacillati</taxon>
        <taxon>Cyanobacteriota</taxon>
        <taxon>Cyanophyceae</taxon>
        <taxon>Nodosilineales</taxon>
        <taxon>Cymatolegaceae</taxon>
        <taxon>Dactylococcopsis</taxon>
    </lineage>
</organism>
<dbReference type="HOGENOM" id="CLU_066336_3_1_3"/>
<dbReference type="Gene3D" id="2.160.20.80">
    <property type="entry name" value="E3 ubiquitin-protein ligase SopA"/>
    <property type="match status" value="1"/>
</dbReference>
<sequence>MVKKMIKRILYLAIAFLLAGIWILLDAKPAVAQDDDSSVNYTYTVVSERDFSNKDLVGAVFAAAEMRRTNFSGSNLENAMFTKGTLINADLSNTNLSGALMDRVNLDGADLSNAVLNGTFLTRSTLEGTKITGADFTDAILNRYQVKLLCEKAEGVNPKTGVSTRESLGCR</sequence>
<accession>K9YU03</accession>
<name>K9YU03_DACS8</name>
<dbReference type="OrthoDB" id="7872756at2"/>
<dbReference type="Pfam" id="PF00805">
    <property type="entry name" value="Pentapeptide"/>
    <property type="match status" value="2"/>
</dbReference>
<dbReference type="STRING" id="13035.Dacsa_1117"/>
<gene>
    <name evidence="1" type="ORF">Dacsa_1117</name>
</gene>
<keyword evidence="2" id="KW-1185">Reference proteome</keyword>
<evidence type="ECO:0000313" key="2">
    <source>
        <dbReference type="Proteomes" id="UP000010482"/>
    </source>
</evidence>
<dbReference type="InterPro" id="IPR001646">
    <property type="entry name" value="5peptide_repeat"/>
</dbReference>
<dbReference type="InterPro" id="IPR044213">
    <property type="entry name" value="At2g44920-like"/>
</dbReference>
<proteinExistence type="predicted"/>
<protein>
    <submittedName>
        <fullName evidence="1">Low-complexity protein</fullName>
    </submittedName>
</protein>
<dbReference type="PANTHER" id="PTHR47200">
    <property type="entry name" value="THYLAKOID LUMENAL 15 KDA PROTEIN 1, CHLOROPLASTIC"/>
    <property type="match status" value="1"/>
</dbReference>
<dbReference type="Proteomes" id="UP000010482">
    <property type="component" value="Chromosome"/>
</dbReference>
<dbReference type="EMBL" id="CP003944">
    <property type="protein sequence ID" value="AFZ49820.1"/>
    <property type="molecule type" value="Genomic_DNA"/>
</dbReference>
<dbReference type="SUPFAM" id="SSF141571">
    <property type="entry name" value="Pentapeptide repeat-like"/>
    <property type="match status" value="1"/>
</dbReference>
<reference evidence="1" key="1">
    <citation type="submission" date="2012-04" db="EMBL/GenBank/DDBJ databases">
        <title>Finished genome of Dactylococcopsis salina PCC 8305.</title>
        <authorList>
            <consortium name="US DOE Joint Genome Institute"/>
            <person name="Gugger M."/>
            <person name="Coursin T."/>
            <person name="Rippka R."/>
            <person name="Tandeau De Marsac N."/>
            <person name="Huntemann M."/>
            <person name="Wei C.-L."/>
            <person name="Han J."/>
            <person name="Detter J.C."/>
            <person name="Han C."/>
            <person name="Tapia R."/>
            <person name="Daligault H."/>
            <person name="Chen A."/>
            <person name="Krypides N."/>
            <person name="Mavromatis K."/>
            <person name="Markowitz V."/>
            <person name="Szeto E."/>
            <person name="Ivanova N."/>
            <person name="Ovchinnikova G."/>
            <person name="Pagani I."/>
            <person name="Pati A."/>
            <person name="Goodwin L."/>
            <person name="Peters L."/>
            <person name="Pitluck S."/>
            <person name="Woyke T."/>
            <person name="Kerfeld C."/>
        </authorList>
    </citation>
    <scope>NUCLEOTIDE SEQUENCE [LARGE SCALE GENOMIC DNA]</scope>
    <source>
        <strain evidence="1">PCC 8305</strain>
    </source>
</reference>
<dbReference type="AlphaFoldDB" id="K9YU03"/>
<dbReference type="eggNOG" id="COG1357">
    <property type="taxonomic scope" value="Bacteria"/>
</dbReference>